<comment type="caution">
    <text evidence="7">Lacks conserved residue(s) required for the propagation of feature annotation.</text>
</comment>
<sequence length="230" mass="24499">MLILFLKAVVLIPITLLPILNPLGIAPVFANLLGNVSRSTEKRIARQVAINCWFMLVAAIFIGSHVLTFFGISLPIVRVGGGLLVAVSGWKLLNDNSQDSSIPNQVAKTYDDEDLPDDEIKARSFYPMSFPLTVGPGTIAASITLGANTPTRLLDWVISVGSAALGAALTAMAIFLCYNYAHKLVKLMGRLGTMVVLRLSAFILLCIGIQIFWSGMSALLAEAGISGVAP</sequence>
<keyword evidence="6 7" id="KW-0472">Membrane</keyword>
<keyword evidence="11" id="KW-1185">Reference proteome</keyword>
<evidence type="ECO:0000256" key="6">
    <source>
        <dbReference type="ARBA" id="ARBA00023136"/>
    </source>
</evidence>
<dbReference type="AlphaFoldDB" id="A0A246WNV5"/>
<feature type="transmembrane region" description="Helical" evidence="7">
    <location>
        <begin position="48"/>
        <end position="70"/>
    </location>
</feature>
<keyword evidence="3" id="KW-1003">Cell membrane</keyword>
<comment type="similarity">
    <text evidence="2 7">Belongs to the UPF0056 (MarC) family.</text>
</comment>
<feature type="transmembrane region" description="Helical" evidence="7">
    <location>
        <begin position="156"/>
        <end position="179"/>
    </location>
</feature>
<evidence type="ECO:0000313" key="11">
    <source>
        <dbReference type="Proteomes" id="UP000536746"/>
    </source>
</evidence>
<evidence type="ECO:0000256" key="4">
    <source>
        <dbReference type="ARBA" id="ARBA00022692"/>
    </source>
</evidence>
<proteinExistence type="inferred from homology"/>
<dbReference type="EMBL" id="NJGU01000008">
    <property type="protein sequence ID" value="OWY28052.1"/>
    <property type="molecule type" value="Genomic_DNA"/>
</dbReference>
<keyword evidence="4 7" id="KW-0812">Transmembrane</keyword>
<gene>
    <name evidence="9" type="ORF">CEJ42_15610</name>
    <name evidence="8" type="ORF">HNO84_18255</name>
</gene>
<dbReference type="RefSeq" id="WP_079217911.1">
    <property type="nucleotide sequence ID" value="NZ_CP018845.1"/>
</dbReference>
<dbReference type="NCBIfam" id="TIGR00427">
    <property type="entry name" value="NAAT family transporter"/>
    <property type="match status" value="1"/>
</dbReference>
<dbReference type="GO" id="GO:0005886">
    <property type="term" value="C:plasma membrane"/>
    <property type="evidence" value="ECO:0007669"/>
    <property type="project" value="UniProtKB-SubCell"/>
</dbReference>
<evidence type="ECO:0000256" key="5">
    <source>
        <dbReference type="ARBA" id="ARBA00022989"/>
    </source>
</evidence>
<dbReference type="OrthoDB" id="21094at2"/>
<comment type="subcellular location">
    <subcellularLocation>
        <location evidence="1 7">Cell membrane</location>
        <topology evidence="1 7">Multi-pass membrane protein</topology>
    </subcellularLocation>
</comment>
<accession>A0A246WNV5</accession>
<evidence type="ECO:0000313" key="10">
    <source>
        <dbReference type="Proteomes" id="UP000197596"/>
    </source>
</evidence>
<feature type="transmembrane region" description="Helical" evidence="7">
    <location>
        <begin position="12"/>
        <end position="36"/>
    </location>
</feature>
<keyword evidence="5 7" id="KW-1133">Transmembrane helix</keyword>
<reference evidence="8 11" key="2">
    <citation type="journal article" date="2020" name="Front. Plant Sci.">
        <title>Isolation of Rhizosphere Bacteria That Improve Quality and Water Stress Tolerance in Greenhouse Ornamentals.</title>
        <authorList>
            <person name="Nordstedt N.P."/>
            <person name="Jones M.L."/>
        </authorList>
    </citation>
    <scope>NUCLEOTIDE SEQUENCE [LARGE SCALE GENOMIC DNA]</scope>
    <source>
        <strain evidence="8 11">C6C2</strain>
    </source>
</reference>
<reference evidence="9 10" key="1">
    <citation type="submission" date="2017-06" db="EMBL/GenBank/DDBJ databases">
        <title>Herbaspirillum phytohormonus sp. nov., isolated from the root nodule of Robinia pseudoacacia in lead-zinc mine.</title>
        <authorList>
            <person name="Fan M."/>
            <person name="Lin Y."/>
        </authorList>
    </citation>
    <scope>NUCLEOTIDE SEQUENCE [LARGE SCALE GENOMIC DNA]</scope>
    <source>
        <strain evidence="9 10">HZ10</strain>
    </source>
</reference>
<dbReference type="EMBL" id="JABFMT010000023">
    <property type="protein sequence ID" value="NUU03557.1"/>
    <property type="molecule type" value="Genomic_DNA"/>
</dbReference>
<dbReference type="PANTHER" id="PTHR33508">
    <property type="entry name" value="UPF0056 MEMBRANE PROTEIN YHCE"/>
    <property type="match status" value="1"/>
</dbReference>
<evidence type="ECO:0000256" key="3">
    <source>
        <dbReference type="ARBA" id="ARBA00022475"/>
    </source>
</evidence>
<evidence type="ECO:0000313" key="8">
    <source>
        <dbReference type="EMBL" id="NUU03557.1"/>
    </source>
</evidence>
<dbReference type="Proteomes" id="UP000197596">
    <property type="component" value="Unassembled WGS sequence"/>
</dbReference>
<name>A0A246WNV5_9BURK</name>
<feature type="transmembrane region" description="Helical" evidence="7">
    <location>
        <begin position="191"/>
        <end position="213"/>
    </location>
</feature>
<dbReference type="InterPro" id="IPR002771">
    <property type="entry name" value="Multi_antbiot-R_MarC"/>
</dbReference>
<dbReference type="Pfam" id="PF01914">
    <property type="entry name" value="MarC"/>
    <property type="match status" value="1"/>
</dbReference>
<dbReference type="PANTHER" id="PTHR33508:SF1">
    <property type="entry name" value="UPF0056 MEMBRANE PROTEIN YHCE"/>
    <property type="match status" value="1"/>
</dbReference>
<organism evidence="9 10">
    <name type="scientific">Herbaspirillum robiniae</name>
    <dbReference type="NCBI Taxonomy" id="2014887"/>
    <lineage>
        <taxon>Bacteria</taxon>
        <taxon>Pseudomonadati</taxon>
        <taxon>Pseudomonadota</taxon>
        <taxon>Betaproteobacteria</taxon>
        <taxon>Burkholderiales</taxon>
        <taxon>Oxalobacteraceae</taxon>
        <taxon>Herbaspirillum</taxon>
    </lineage>
</organism>
<protein>
    <recommendedName>
        <fullName evidence="7">UPF0056 membrane protein</fullName>
    </recommendedName>
</protein>
<comment type="caution">
    <text evidence="9">The sequence shown here is derived from an EMBL/GenBank/DDBJ whole genome shotgun (WGS) entry which is preliminary data.</text>
</comment>
<dbReference type="Proteomes" id="UP000536746">
    <property type="component" value="Unassembled WGS sequence"/>
</dbReference>
<evidence type="ECO:0000313" key="9">
    <source>
        <dbReference type="EMBL" id="OWY28052.1"/>
    </source>
</evidence>
<evidence type="ECO:0000256" key="2">
    <source>
        <dbReference type="ARBA" id="ARBA00009784"/>
    </source>
</evidence>
<evidence type="ECO:0000256" key="1">
    <source>
        <dbReference type="ARBA" id="ARBA00004651"/>
    </source>
</evidence>
<evidence type="ECO:0000256" key="7">
    <source>
        <dbReference type="RuleBase" id="RU362048"/>
    </source>
</evidence>